<name>A0A432VQM6_9GAMM</name>
<reference evidence="4" key="1">
    <citation type="journal article" date="2018" name="Front. Microbiol.">
        <title>Genome-Based Analysis Reveals the Taxonomy and Diversity of the Family Idiomarinaceae.</title>
        <authorList>
            <person name="Liu Y."/>
            <person name="Lai Q."/>
            <person name="Shao Z."/>
        </authorList>
    </citation>
    <scope>NUCLEOTIDE SEQUENCE [LARGE SCALE GENOMIC DNA]</scope>
    <source>
        <strain evidence="4">GBPy7</strain>
    </source>
</reference>
<keyword evidence="1" id="KW-0812">Transmembrane</keyword>
<organism evidence="3 4">
    <name type="scientific">Aliidiomarina iranensis</name>
    <dbReference type="NCBI Taxonomy" id="1434071"/>
    <lineage>
        <taxon>Bacteria</taxon>
        <taxon>Pseudomonadati</taxon>
        <taxon>Pseudomonadota</taxon>
        <taxon>Gammaproteobacteria</taxon>
        <taxon>Alteromonadales</taxon>
        <taxon>Idiomarinaceae</taxon>
        <taxon>Aliidiomarina</taxon>
    </lineage>
</organism>
<evidence type="ECO:0000313" key="4">
    <source>
        <dbReference type="Proteomes" id="UP000288395"/>
    </source>
</evidence>
<keyword evidence="1" id="KW-0472">Membrane</keyword>
<comment type="caution">
    <text evidence="3">The sequence shown here is derived from an EMBL/GenBank/DDBJ whole genome shotgun (WGS) entry which is preliminary data.</text>
</comment>
<feature type="transmembrane region" description="Helical" evidence="1">
    <location>
        <begin position="12"/>
        <end position="32"/>
    </location>
</feature>
<sequence length="81" mass="9030">MITIDNLTEFLGWAAIINIAILLLATLALVTMRKTVTGIHAKLFGLSETDLQKAYFQYLANYKIAITVFIIVPYISLKIIA</sequence>
<dbReference type="EMBL" id="PIPJ01000011">
    <property type="protein sequence ID" value="RUO18509.1"/>
    <property type="molecule type" value="Genomic_DNA"/>
</dbReference>
<dbReference type="OrthoDB" id="5918912at2"/>
<proteinExistence type="predicted"/>
<accession>A0A432VQM6</accession>
<dbReference type="RefSeq" id="WP_126768328.1">
    <property type="nucleotide sequence ID" value="NZ_PIPJ01000011.1"/>
</dbReference>
<protein>
    <recommendedName>
        <fullName evidence="2">DUF6868 domain-containing protein</fullName>
    </recommendedName>
</protein>
<evidence type="ECO:0000313" key="3">
    <source>
        <dbReference type="EMBL" id="RUO18509.1"/>
    </source>
</evidence>
<dbReference type="Proteomes" id="UP000288395">
    <property type="component" value="Unassembled WGS sequence"/>
</dbReference>
<feature type="transmembrane region" description="Helical" evidence="1">
    <location>
        <begin position="62"/>
        <end position="80"/>
    </location>
</feature>
<evidence type="ECO:0000259" key="2">
    <source>
        <dbReference type="Pfam" id="PF21742"/>
    </source>
</evidence>
<evidence type="ECO:0000256" key="1">
    <source>
        <dbReference type="SAM" id="Phobius"/>
    </source>
</evidence>
<gene>
    <name evidence="3" type="ORF">CWE08_11370</name>
</gene>
<dbReference type="Pfam" id="PF21742">
    <property type="entry name" value="DUF6868"/>
    <property type="match status" value="1"/>
</dbReference>
<keyword evidence="1" id="KW-1133">Transmembrane helix</keyword>
<feature type="domain" description="DUF6868" evidence="2">
    <location>
        <begin position="3"/>
        <end position="80"/>
    </location>
</feature>
<dbReference type="AlphaFoldDB" id="A0A432VQM6"/>
<keyword evidence="4" id="KW-1185">Reference proteome</keyword>
<dbReference type="InterPro" id="IPR049220">
    <property type="entry name" value="DUF6868"/>
</dbReference>